<accession>A0A812MLH8</accession>
<reference evidence="2" key="1">
    <citation type="submission" date="2021-02" db="EMBL/GenBank/DDBJ databases">
        <authorList>
            <person name="Dougan E. K."/>
            <person name="Rhodes N."/>
            <person name="Thang M."/>
            <person name="Chan C."/>
        </authorList>
    </citation>
    <scope>NUCLEOTIDE SEQUENCE</scope>
</reference>
<dbReference type="Gene3D" id="3.40.50.300">
    <property type="entry name" value="P-loop containing nucleotide triphosphate hydrolases"/>
    <property type="match status" value="2"/>
</dbReference>
<dbReference type="CDD" id="cd18809">
    <property type="entry name" value="SF1_C_RecD"/>
    <property type="match status" value="1"/>
</dbReference>
<feature type="region of interest" description="Disordered" evidence="1">
    <location>
        <begin position="1087"/>
        <end position="1117"/>
    </location>
</feature>
<feature type="region of interest" description="Disordered" evidence="1">
    <location>
        <begin position="23"/>
        <end position="50"/>
    </location>
</feature>
<evidence type="ECO:0000313" key="3">
    <source>
        <dbReference type="Proteomes" id="UP000604046"/>
    </source>
</evidence>
<evidence type="ECO:0000313" key="2">
    <source>
        <dbReference type="EMBL" id="CAE7273764.1"/>
    </source>
</evidence>
<gene>
    <name evidence="2" type="ORF">SNAT2548_LOCUS14524</name>
</gene>
<feature type="region of interest" description="Disordered" evidence="1">
    <location>
        <begin position="436"/>
        <end position="464"/>
    </location>
</feature>
<dbReference type="SUPFAM" id="SSF52540">
    <property type="entry name" value="P-loop containing nucleoside triphosphate hydrolases"/>
    <property type="match status" value="2"/>
</dbReference>
<dbReference type="Proteomes" id="UP000604046">
    <property type="component" value="Unassembled WGS sequence"/>
</dbReference>
<keyword evidence="3" id="KW-1185">Reference proteome</keyword>
<sequence length="1514" mass="168364">VVHDIFAEAAEDMANAEEVRGCPEILADASPDDPEPPQQEEPRPKRQRCRRPVEACPGQDGVACVFSLQARTFGGAARVRHGQAACTWCSPVQLGEQLRDPHRRKNITHALRLWSDAEQEAVLARAWGRLPADSHAGLRQALARPSRAKTTVAARRAAAAEAQSWSRLLSNRVALGLPMPAEAEAIYRSKRRDDERRLRAKFGPALDARAEGDESWRSPLAARFEAWCRENSWALCEQCHRLEQRSLQERDITGVRPAKHTVLRCRYCCTGSGYPTVSPDLIPKELQHLSTAALSALRPLSPDVGPPVFAKHGYRVHTDMIRFWWRPQTVEAQLHALADADRAAARAAFRYLMAAADSSYAKFVHMHSQFLRRNRARLTGEAHDGLLRLPRRALEEEGLECAVWPHLYPRTCMCETHIRRADVRRRDRMEARRVSALGSAAAGVESHSDSEDTAGADEGVSEGDGAEAAAPLDFARSGRNSAKSAYLAKVLGPTLGYGADYELFQFVYDLWLWSALGAKKNTVDAPLRVAMAGYSFSPEYWQTRHAGLIDVVKQLGLPTVFLTIAPYEWSFPFHSWVEDEMAKLLRARLRLPAAETLHIAHVLAQAAQGLLTGANSRRTAQGRADRAPWRSHVFAAKDGSGRRTVVNFFGRLEYQDGKRRRYVNAREAAAQFYHGRGTVHLHLLVWLQHVEAVRLEDSLSATVPADNPAMASLIEGSQRSWTGSGWPEEPGPSRYDASAQVLRLHHSASDFCRFDAAGNPEGVRGYVKDLLASLQCHVDVQMTDGRGMLLKYVSGYVPKFSDSFTTEWLADACSDYAVARRVLTDYHPLEPEMILQLAMQWFPQCFAGSTLQRFRVPVPWEAELPERVEQYMASRWRAADMPLADYLRRTNVSGGIHRAFQRRHKQAVAQTLAVEGADAAEAMESLEAWVNGAPLQGDVAVAAIYLSRYNDRYYGQWVLMNVPFRSLRELERRELELVPPHLYYQTLALLLRPEHWTSEAAIRAELELEAFREHHVRNIIAMIFANQRLIRMYLSGELDKHDDAPVSDGRDAAAGNPGDVQLSRQQRNIADELVLAVQDGMIRKRAGENAWKGEGPGSDDPADADSQNHAWAPLPDASPFVPAPDTGRCAFAVLGPAGSGKTTAVHEAIRQTVDAGGRVLLTAPTGRLAATLRERFPELEVDTVHGAFLVHKPAQETLEVLWPYDLIVVEEVGQLSRAIFERIVEQWQAAERLPTLVFVGDFYQLPGVDPSSALDSALWHSVLVKKRELHAMLRCKCPELRKKLELLRVGKPTVEQLKKIKAGHKAPARHRAGYVMNAEPSQEDVTHILAETPRTLFLTISRRACAQLNDMAVAALFSDAAPLAVVPGDPESNVDNYQDGKMVAQDPVEVPIYRGARVILTKNLNKSVGFVNGMGAVVLGMDGGNVIVKTDQGIRLAVHPWTSEERVAHFPLRLGYASTLHKVQGATLPHITVWLDVPNMPAAAYVALSRVEYDANWRFVGNPGIHHFTPAHFH</sequence>
<dbReference type="InterPro" id="IPR027417">
    <property type="entry name" value="P-loop_NTPase"/>
</dbReference>
<protein>
    <recommendedName>
        <fullName evidence="4">ATP-dependent DNA helicase</fullName>
    </recommendedName>
</protein>
<feature type="compositionally biased region" description="Acidic residues" evidence="1">
    <location>
        <begin position="451"/>
        <end position="464"/>
    </location>
</feature>
<dbReference type="Pfam" id="PF13604">
    <property type="entry name" value="AAA_30"/>
    <property type="match status" value="1"/>
</dbReference>
<dbReference type="InterPro" id="IPR051055">
    <property type="entry name" value="PIF1_helicase"/>
</dbReference>
<evidence type="ECO:0008006" key="4">
    <source>
        <dbReference type="Google" id="ProtNLM"/>
    </source>
</evidence>
<dbReference type="PANTHER" id="PTHR47642">
    <property type="entry name" value="ATP-DEPENDENT DNA HELICASE"/>
    <property type="match status" value="1"/>
</dbReference>
<proteinExistence type="predicted"/>
<organism evidence="2 3">
    <name type="scientific">Symbiodinium natans</name>
    <dbReference type="NCBI Taxonomy" id="878477"/>
    <lineage>
        <taxon>Eukaryota</taxon>
        <taxon>Sar</taxon>
        <taxon>Alveolata</taxon>
        <taxon>Dinophyceae</taxon>
        <taxon>Suessiales</taxon>
        <taxon>Symbiodiniaceae</taxon>
        <taxon>Symbiodinium</taxon>
    </lineage>
</organism>
<evidence type="ECO:0000256" key="1">
    <source>
        <dbReference type="SAM" id="MobiDB-lite"/>
    </source>
</evidence>
<comment type="caution">
    <text evidence="2">The sequence shown here is derived from an EMBL/GenBank/DDBJ whole genome shotgun (WGS) entry which is preliminary data.</text>
</comment>
<name>A0A812MLH8_9DINO</name>
<dbReference type="EMBL" id="CAJNDS010001710">
    <property type="protein sequence ID" value="CAE7273764.1"/>
    <property type="molecule type" value="Genomic_DNA"/>
</dbReference>
<dbReference type="Gene3D" id="2.30.30.940">
    <property type="match status" value="1"/>
</dbReference>
<dbReference type="OrthoDB" id="416437at2759"/>
<feature type="non-terminal residue" evidence="2">
    <location>
        <position position="1"/>
    </location>
</feature>